<dbReference type="GeneID" id="34617944"/>
<feature type="region of interest" description="Disordered" evidence="1">
    <location>
        <begin position="1"/>
        <end position="22"/>
    </location>
</feature>
<dbReference type="Gene3D" id="3.30.1370.10">
    <property type="entry name" value="K Homology domain, type 1"/>
    <property type="match status" value="1"/>
</dbReference>
<feature type="compositionally biased region" description="Basic and acidic residues" evidence="1">
    <location>
        <begin position="531"/>
        <end position="542"/>
    </location>
</feature>
<dbReference type="Proteomes" id="UP000515125">
    <property type="component" value="Unplaced"/>
</dbReference>
<name>A0A6P6RV74_9EIME</name>
<gene>
    <name evidence="3" type="primary">LOC34617944</name>
</gene>
<feature type="compositionally biased region" description="Low complexity" evidence="1">
    <location>
        <begin position="253"/>
        <end position="269"/>
    </location>
</feature>
<dbReference type="AlphaFoldDB" id="A0A6P6RV74"/>
<feature type="compositionally biased region" description="Gly residues" evidence="1">
    <location>
        <begin position="110"/>
        <end position="121"/>
    </location>
</feature>
<dbReference type="RefSeq" id="XP_026191399.1">
    <property type="nucleotide sequence ID" value="XM_026335614.1"/>
</dbReference>
<evidence type="ECO:0000313" key="3">
    <source>
        <dbReference type="RefSeq" id="XP_026191399.1"/>
    </source>
</evidence>
<feature type="region of interest" description="Disordered" evidence="1">
    <location>
        <begin position="518"/>
        <end position="546"/>
    </location>
</feature>
<dbReference type="InterPro" id="IPR036612">
    <property type="entry name" value="KH_dom_type_1_sf"/>
</dbReference>
<protein>
    <submittedName>
        <fullName evidence="3">Uncharacterized protein LOC34617944</fullName>
    </submittedName>
</protein>
<feature type="compositionally biased region" description="Gly residues" evidence="1">
    <location>
        <begin position="158"/>
        <end position="182"/>
    </location>
</feature>
<evidence type="ECO:0000313" key="2">
    <source>
        <dbReference type="Proteomes" id="UP000515125"/>
    </source>
</evidence>
<sequence>MQATNSRAAAGGGNREMAAVGPPGAGAPHLIFPRTPLMMPPGIPLPIGGPFPGGVPPALLPGAFALHHAAVAGAAAGAAAAEEARKAHERSIIMPPNDGLHPVGVHVGPQRGGRGPGGRGSGSKRHGVERSSQSWRRQGPDEGTGSTIRSQRGRAEWRGGGPRGGGPGGNRWRGGQAEGGSGTLKKRQRVVDGGPHGGSDSELSLMSVASDEQNHGRRSPSVEFMHRQGPSKGNSHAGADNVGELSAVLTPMSSVSRSSRDSSLSRTSSPTEGPEVLRGVPPLDLAGASAACNNSSVRDGGVTPEWPPGLGVSGGPLQNLRPQAGSTYRMRSPAADPPPGCVAESVAGSVPPTQQNQKRIQQKRAGKFLFDLWVPTTFHPMGKDAVKAVLGVRGSTHKEMERVAGAHVQIYGKQLNRNTKKHEYDEFRDNQPLHLVVTSDRLRNPNPTPDEQLQIVHRLQNMLEGLVRENWPASAGHTPHSFFEKQQCLGPSTGPLVEVNPLDGTCHVLRQGLPSLRVAAGAGDSGNGSRLHGEPPQQRRPDSPCVSEVDELVAGEVRHPMNFVSQRGALPPPQQQLIQQSADKNQQQQVSQTVPWGPSSAGPHHLPAGSVGRAYFSLSKWDGDCTFLFAGVRFQGDPTLLLDLPPSMCLLMLTLQGLHALLAEEGPCSPASLPSRFVQKWDVPLKVSKAEYGLDASCPLSWSDSVMGLVMHFPEVFMVVGDTWGASGETGEGKEPTVSSVEVPQFRAVAARMRQLMAS</sequence>
<feature type="region of interest" description="Disordered" evidence="1">
    <location>
        <begin position="564"/>
        <end position="603"/>
    </location>
</feature>
<dbReference type="OrthoDB" id="333608at2759"/>
<evidence type="ECO:0000256" key="1">
    <source>
        <dbReference type="SAM" id="MobiDB-lite"/>
    </source>
</evidence>
<proteinExistence type="predicted"/>
<dbReference type="GO" id="GO:0003723">
    <property type="term" value="F:RNA binding"/>
    <property type="evidence" value="ECO:0007669"/>
    <property type="project" value="InterPro"/>
</dbReference>
<reference evidence="3" key="1">
    <citation type="submission" date="2025-08" db="UniProtKB">
        <authorList>
            <consortium name="RefSeq"/>
        </authorList>
    </citation>
    <scope>IDENTIFICATION</scope>
</reference>
<feature type="compositionally biased region" description="Polar residues" evidence="1">
    <location>
        <begin position="581"/>
        <end position="594"/>
    </location>
</feature>
<accession>A0A6P6RV74</accession>
<dbReference type="SUPFAM" id="SSF54791">
    <property type="entry name" value="Eukaryotic type KH-domain (KH-domain type I)"/>
    <property type="match status" value="1"/>
</dbReference>
<organism evidence="2 3">
    <name type="scientific">Cyclospora cayetanensis</name>
    <dbReference type="NCBI Taxonomy" id="88456"/>
    <lineage>
        <taxon>Eukaryota</taxon>
        <taxon>Sar</taxon>
        <taxon>Alveolata</taxon>
        <taxon>Apicomplexa</taxon>
        <taxon>Conoidasida</taxon>
        <taxon>Coccidia</taxon>
        <taxon>Eucoccidiorida</taxon>
        <taxon>Eimeriorina</taxon>
        <taxon>Eimeriidae</taxon>
        <taxon>Cyclospora</taxon>
    </lineage>
</organism>
<feature type="region of interest" description="Disordered" evidence="1">
    <location>
        <begin position="93"/>
        <end position="317"/>
    </location>
</feature>
<keyword evidence="2" id="KW-1185">Reference proteome</keyword>